<gene>
    <name evidence="1" type="ORF">ACI1P1_06265</name>
</gene>
<keyword evidence="2" id="KW-1185">Reference proteome</keyword>
<accession>A0ACC7NU83</accession>
<comment type="caution">
    <text evidence="1">The sequence shown here is derived from an EMBL/GenBank/DDBJ whole genome shotgun (WGS) entry which is preliminary data.</text>
</comment>
<proteinExistence type="predicted"/>
<sequence length="407" mass="45439">MLPIRPVRRLQSYEEHLDFYRYSATAITRRAQSPYAHMRRKAASFPYAKEADIEAAERFAVALAMVLAGSATLKGLAEQLADPTASQALNRRAVENGNPEAVHVKAEPGAPVAEYTLEIRRLAAPQISRTAYFTPDAPTTIRHGLNRLVLATRQDNKELQWLSGENMSHKTALTWLKNSINAADRKVRASLEKDPETGRIRLVLEAAASGADGAFFLQDLEGNMASATGLLIKDQTAADAQFRINGGDWQFVNDNRVILLPALGLQLQLLSATTSPAVFSVAPDWDHIREKLLQLNTAMDVLEQRLAQSADYLNPRFHRELLRLRETFPPEEELRDSGQLAELAALLTGGHGLIPGLLALIREMESVPAEELLNRDNSRYKRYANYLASREWYSQLPHQGLLLNRFL</sequence>
<dbReference type="EMBL" id="JBJURJ010000003">
    <property type="protein sequence ID" value="MFM9327907.1"/>
    <property type="molecule type" value="Genomic_DNA"/>
</dbReference>
<organism evidence="1 2">
    <name type="scientific">Paenibacillus mesotrionivorans</name>
    <dbReference type="NCBI Taxonomy" id="3160968"/>
    <lineage>
        <taxon>Bacteria</taxon>
        <taxon>Bacillati</taxon>
        <taxon>Bacillota</taxon>
        <taxon>Bacilli</taxon>
        <taxon>Bacillales</taxon>
        <taxon>Paenibacillaceae</taxon>
        <taxon>Paenibacillus</taxon>
    </lineage>
</organism>
<evidence type="ECO:0000313" key="1">
    <source>
        <dbReference type="EMBL" id="MFM9327907.1"/>
    </source>
</evidence>
<protein>
    <submittedName>
        <fullName evidence="1">Uncharacterized protein</fullName>
    </submittedName>
</protein>
<dbReference type="Proteomes" id="UP001631969">
    <property type="component" value="Unassembled WGS sequence"/>
</dbReference>
<evidence type="ECO:0000313" key="2">
    <source>
        <dbReference type="Proteomes" id="UP001631969"/>
    </source>
</evidence>
<reference evidence="1" key="1">
    <citation type="submission" date="2024-12" db="EMBL/GenBank/DDBJ databases">
        <authorList>
            <person name="Wu N."/>
        </authorList>
    </citation>
    <scope>NUCLEOTIDE SEQUENCE</scope>
    <source>
        <strain evidence="1">P15</strain>
    </source>
</reference>
<name>A0ACC7NU83_9BACL</name>